<dbReference type="SUPFAM" id="SSF50475">
    <property type="entry name" value="FMN-binding split barrel"/>
    <property type="match status" value="1"/>
</dbReference>
<name>A0A345E0W6_9EURY</name>
<keyword evidence="4" id="KW-1185">Reference proteome</keyword>
<dbReference type="EMBL" id="CP031150">
    <property type="protein sequence ID" value="AXG05838.1"/>
    <property type="molecule type" value="Genomic_DNA"/>
</dbReference>
<reference evidence="1 4" key="2">
    <citation type="submission" date="2018-07" db="EMBL/GenBank/DDBJ databases">
        <title>Genome sequences of Haloplanus sp. CBA1113.</title>
        <authorList>
            <person name="Kim Y.B."/>
            <person name="Roh S.W."/>
        </authorList>
    </citation>
    <scope>NUCLEOTIDE SEQUENCE [LARGE SCALE GENOMIC DNA]</scope>
    <source>
        <strain evidence="1 4">CBA1113</strain>
    </source>
</reference>
<accession>A0A345EAG7</accession>
<evidence type="ECO:0000313" key="2">
    <source>
        <dbReference type="EMBL" id="AXG09189.1"/>
    </source>
</evidence>
<sequence length="155" mass="17203">MTEVSYTGEWDRAGVASFLADAHVPIRVACRTPPGGLWMLSLWYDFDPDAGEFVCATSADADVVRYLRADDGVAFEVSTNDPPYRGVRGCGSATLTPDDDKAVLRSLLERYLGGTDSSLARRLLDPARDEVAIRIDPERCYSWDFTERMQDVSQD</sequence>
<evidence type="ECO:0000313" key="3">
    <source>
        <dbReference type="Proteomes" id="UP000252985"/>
    </source>
</evidence>
<dbReference type="InterPro" id="IPR012349">
    <property type="entry name" value="Split_barrel_FMN-bd"/>
</dbReference>
<evidence type="ECO:0000313" key="1">
    <source>
        <dbReference type="EMBL" id="AXG05838.1"/>
    </source>
</evidence>
<protein>
    <submittedName>
        <fullName evidence="1">Pyridoxamine 5'-phosphate oxidase family protein</fullName>
    </submittedName>
</protein>
<gene>
    <name evidence="2" type="ORF">DU484_04535</name>
    <name evidence="1" type="ORF">DU500_04950</name>
</gene>
<dbReference type="KEGG" id="haq:DU484_04535"/>
<proteinExistence type="predicted"/>
<dbReference type="Proteomes" id="UP000253273">
    <property type="component" value="Chromosome"/>
</dbReference>
<organism evidence="1 4">
    <name type="scientific">Haloplanus rubicundus</name>
    <dbReference type="NCBI Taxonomy" id="1547898"/>
    <lineage>
        <taxon>Archaea</taxon>
        <taxon>Methanobacteriati</taxon>
        <taxon>Methanobacteriota</taxon>
        <taxon>Stenosarchaea group</taxon>
        <taxon>Halobacteria</taxon>
        <taxon>Halobacteriales</taxon>
        <taxon>Haloferacaceae</taxon>
        <taxon>Haloplanus</taxon>
    </lineage>
</organism>
<dbReference type="AlphaFoldDB" id="A0A345E0W6"/>
<dbReference type="Proteomes" id="UP000252985">
    <property type="component" value="Chromosome"/>
</dbReference>
<dbReference type="GeneID" id="37286219"/>
<dbReference type="Gene3D" id="2.30.110.10">
    <property type="entry name" value="Electron Transport, Fmn-binding Protein, Chain A"/>
    <property type="match status" value="1"/>
</dbReference>
<dbReference type="KEGG" id="haj:DU500_04950"/>
<reference evidence="2 3" key="1">
    <citation type="submission" date="2018-07" db="EMBL/GenBank/DDBJ databases">
        <title>Genome sequences of Haloplanus sp. CBA1112.</title>
        <authorList>
            <person name="Kim Y.B."/>
            <person name="Roh S.W."/>
        </authorList>
    </citation>
    <scope>NUCLEOTIDE SEQUENCE [LARGE SCALE GENOMIC DNA]</scope>
    <source>
        <strain evidence="2 3">CBA1112</strain>
    </source>
</reference>
<evidence type="ECO:0000313" key="4">
    <source>
        <dbReference type="Proteomes" id="UP000253273"/>
    </source>
</evidence>
<accession>A0A345E0W6</accession>
<dbReference type="EMBL" id="CP031148">
    <property type="protein sequence ID" value="AXG09189.1"/>
    <property type="molecule type" value="Genomic_DNA"/>
</dbReference>
<dbReference type="OrthoDB" id="139492at2157"/>
<dbReference type="RefSeq" id="WP_114584986.1">
    <property type="nucleotide sequence ID" value="NZ_CP031148.1"/>
</dbReference>